<keyword evidence="1" id="KW-0812">Transmembrane</keyword>
<reference evidence="2 3" key="1">
    <citation type="submission" date="2016-10" db="EMBL/GenBank/DDBJ databases">
        <authorList>
            <person name="de Groot N.N."/>
        </authorList>
    </citation>
    <scope>NUCLEOTIDE SEQUENCE [LARGE SCALE GENOMIC DNA]</scope>
    <source>
        <strain evidence="2 3">DSM 3756</strain>
    </source>
</reference>
<protein>
    <submittedName>
        <fullName evidence="2">Uncharacterized protein</fullName>
    </submittedName>
</protein>
<accession>A0A1H3B4U4</accession>
<dbReference type="Pfam" id="PF24352">
    <property type="entry name" value="DUF7512"/>
    <property type="match status" value="1"/>
</dbReference>
<dbReference type="Proteomes" id="UP000182573">
    <property type="component" value="Unassembled WGS sequence"/>
</dbReference>
<evidence type="ECO:0000313" key="2">
    <source>
        <dbReference type="EMBL" id="SDX36708.1"/>
    </source>
</evidence>
<dbReference type="AlphaFoldDB" id="A0A1H3B4U4"/>
<keyword evidence="1" id="KW-1133">Transmembrane helix</keyword>
<organism evidence="2 3">
    <name type="scientific">Haloarcula vallismortis</name>
    <name type="common">Halobacterium vallismortis</name>
    <dbReference type="NCBI Taxonomy" id="28442"/>
    <lineage>
        <taxon>Archaea</taxon>
        <taxon>Methanobacteriati</taxon>
        <taxon>Methanobacteriota</taxon>
        <taxon>Stenosarchaea group</taxon>
        <taxon>Halobacteria</taxon>
        <taxon>Halobacteriales</taxon>
        <taxon>Haloarculaceae</taxon>
        <taxon>Haloarcula</taxon>
    </lineage>
</organism>
<name>A0A1H3B4U4_HALVA</name>
<dbReference type="EMBL" id="FNOF01000037">
    <property type="protein sequence ID" value="SDX36708.1"/>
    <property type="molecule type" value="Genomic_DNA"/>
</dbReference>
<gene>
    <name evidence="2" type="ORF">SAMN05443574_13712</name>
</gene>
<dbReference type="InterPro" id="IPR055934">
    <property type="entry name" value="DUF7512"/>
</dbReference>
<evidence type="ECO:0000313" key="3">
    <source>
        <dbReference type="Proteomes" id="UP000182573"/>
    </source>
</evidence>
<proteinExistence type="predicted"/>
<evidence type="ECO:0000256" key="1">
    <source>
        <dbReference type="SAM" id="Phobius"/>
    </source>
</evidence>
<sequence length="53" mass="5501">MVDLAAFASMGAGSIDAAMLIGAVLLEAAILYVGYGAVEEVFGQRVVERLRGE</sequence>
<dbReference type="RefSeq" id="WP_004515218.1">
    <property type="nucleotide sequence ID" value="NZ_FNOF01000037.1"/>
</dbReference>
<keyword evidence="1" id="KW-0472">Membrane</keyword>
<dbReference type="STRING" id="28442.SAMN05443574_13712"/>
<feature type="transmembrane region" description="Helical" evidence="1">
    <location>
        <begin position="17"/>
        <end position="35"/>
    </location>
</feature>